<dbReference type="OrthoDB" id="9797989at2"/>
<accession>A0A4Z0GKX0</accession>
<evidence type="ECO:0000313" key="3">
    <source>
        <dbReference type="Proteomes" id="UP000298347"/>
    </source>
</evidence>
<keyword evidence="3" id="KW-1185">Reference proteome</keyword>
<dbReference type="Pfam" id="PF13302">
    <property type="entry name" value="Acetyltransf_3"/>
    <property type="match status" value="1"/>
</dbReference>
<name>A0A4Z0GKX0_9BACL</name>
<evidence type="ECO:0000313" key="2">
    <source>
        <dbReference type="EMBL" id="TGA96274.1"/>
    </source>
</evidence>
<dbReference type="RefSeq" id="WP_135349802.1">
    <property type="nucleotide sequence ID" value="NZ_SRJD01000027.1"/>
</dbReference>
<organism evidence="2 3">
    <name type="scientific">Sporolactobacillus shoreae</name>
    <dbReference type="NCBI Taxonomy" id="1465501"/>
    <lineage>
        <taxon>Bacteria</taxon>
        <taxon>Bacillati</taxon>
        <taxon>Bacillota</taxon>
        <taxon>Bacilli</taxon>
        <taxon>Bacillales</taxon>
        <taxon>Sporolactobacillaceae</taxon>
        <taxon>Sporolactobacillus</taxon>
    </lineage>
</organism>
<protein>
    <submittedName>
        <fullName evidence="2">GNAT family N-acetyltransferase</fullName>
    </submittedName>
</protein>
<dbReference type="Gene3D" id="3.40.630.30">
    <property type="match status" value="1"/>
</dbReference>
<dbReference type="CDD" id="cd04301">
    <property type="entry name" value="NAT_SF"/>
    <property type="match status" value="1"/>
</dbReference>
<dbReference type="Proteomes" id="UP000298347">
    <property type="component" value="Unassembled WGS sequence"/>
</dbReference>
<gene>
    <name evidence="2" type="ORF">E4665_15980</name>
</gene>
<dbReference type="SUPFAM" id="SSF55729">
    <property type="entry name" value="Acyl-CoA N-acyltransferases (Nat)"/>
    <property type="match status" value="1"/>
</dbReference>
<comment type="caution">
    <text evidence="2">The sequence shown here is derived from an EMBL/GenBank/DDBJ whole genome shotgun (WGS) entry which is preliminary data.</text>
</comment>
<proteinExistence type="predicted"/>
<dbReference type="GO" id="GO:0016747">
    <property type="term" value="F:acyltransferase activity, transferring groups other than amino-acyl groups"/>
    <property type="evidence" value="ECO:0007669"/>
    <property type="project" value="InterPro"/>
</dbReference>
<dbReference type="PANTHER" id="PTHR39173:SF1">
    <property type="entry name" value="ACETYLTRANSFERASE"/>
    <property type="match status" value="1"/>
</dbReference>
<dbReference type="PANTHER" id="PTHR39173">
    <property type="entry name" value="ACETYLTRANSFERASE"/>
    <property type="match status" value="1"/>
</dbReference>
<keyword evidence="2" id="KW-0808">Transferase</keyword>
<dbReference type="PROSITE" id="PS51186">
    <property type="entry name" value="GNAT"/>
    <property type="match status" value="1"/>
</dbReference>
<evidence type="ECO:0000259" key="1">
    <source>
        <dbReference type="PROSITE" id="PS51186"/>
    </source>
</evidence>
<dbReference type="InterPro" id="IPR016181">
    <property type="entry name" value="Acyl_CoA_acyltransferase"/>
</dbReference>
<feature type="domain" description="N-acetyltransferase" evidence="1">
    <location>
        <begin position="10"/>
        <end position="170"/>
    </location>
</feature>
<dbReference type="EMBL" id="SRJD01000027">
    <property type="protein sequence ID" value="TGA96274.1"/>
    <property type="molecule type" value="Genomic_DNA"/>
</dbReference>
<dbReference type="InterPro" id="IPR000182">
    <property type="entry name" value="GNAT_dom"/>
</dbReference>
<dbReference type="AlphaFoldDB" id="A0A4Z0GKX0"/>
<reference evidence="2 3" key="1">
    <citation type="journal article" date="2015" name="Int. J. Syst. Evol. Microbiol.">
        <title>Sporolactobacillus shoreae sp. nov. and Sporolactobacillus spathodeae sp. nov., two spore-forming lactic acid bacteria isolated from tree barks in Thailand.</title>
        <authorList>
            <person name="Thamacharoensuk T."/>
            <person name="Kitahara M."/>
            <person name="Ohkuma M."/>
            <person name="Thongchul N."/>
            <person name="Tanasupawat S."/>
        </authorList>
    </citation>
    <scope>NUCLEOTIDE SEQUENCE [LARGE SCALE GENOMIC DNA]</scope>
    <source>
        <strain evidence="2 3">BK92</strain>
    </source>
</reference>
<sequence length="170" mass="19559">MKPYLDEPSKDYRSSFQNYANSYRDTSEDAVYFSMYGRALDDFDDFLTDLRNAANNINIPEDWVAASTFWLIDHDQVVGVVRIRHQEVESAGHIGYDIAPQHRKKGYGSLILKLALAEAQKLGLQKVIITCRTDNEPSKRIIEKNGGRLLGTLYDEEEHADLFRYVIMNH</sequence>